<feature type="region of interest" description="Disordered" evidence="1">
    <location>
        <begin position="1"/>
        <end position="20"/>
    </location>
</feature>
<dbReference type="EMBL" id="JBBPBM010000032">
    <property type="protein sequence ID" value="KAK8533949.1"/>
    <property type="molecule type" value="Genomic_DNA"/>
</dbReference>
<proteinExistence type="predicted"/>
<organism evidence="2 3">
    <name type="scientific">Hibiscus sabdariffa</name>
    <name type="common">roselle</name>
    <dbReference type="NCBI Taxonomy" id="183260"/>
    <lineage>
        <taxon>Eukaryota</taxon>
        <taxon>Viridiplantae</taxon>
        <taxon>Streptophyta</taxon>
        <taxon>Embryophyta</taxon>
        <taxon>Tracheophyta</taxon>
        <taxon>Spermatophyta</taxon>
        <taxon>Magnoliopsida</taxon>
        <taxon>eudicotyledons</taxon>
        <taxon>Gunneridae</taxon>
        <taxon>Pentapetalae</taxon>
        <taxon>rosids</taxon>
        <taxon>malvids</taxon>
        <taxon>Malvales</taxon>
        <taxon>Malvaceae</taxon>
        <taxon>Malvoideae</taxon>
        <taxon>Hibiscus</taxon>
    </lineage>
</organism>
<dbReference type="Proteomes" id="UP001472677">
    <property type="component" value="Unassembled WGS sequence"/>
</dbReference>
<evidence type="ECO:0000313" key="2">
    <source>
        <dbReference type="EMBL" id="KAK8533949.1"/>
    </source>
</evidence>
<comment type="caution">
    <text evidence="2">The sequence shown here is derived from an EMBL/GenBank/DDBJ whole genome shotgun (WGS) entry which is preliminary data.</text>
</comment>
<evidence type="ECO:0000256" key="1">
    <source>
        <dbReference type="SAM" id="MobiDB-lite"/>
    </source>
</evidence>
<evidence type="ECO:0000313" key="3">
    <source>
        <dbReference type="Proteomes" id="UP001472677"/>
    </source>
</evidence>
<feature type="compositionally biased region" description="Polar residues" evidence="1">
    <location>
        <begin position="59"/>
        <end position="75"/>
    </location>
</feature>
<gene>
    <name evidence="2" type="ORF">V6N12_047351</name>
</gene>
<reference evidence="2 3" key="1">
    <citation type="journal article" date="2024" name="G3 (Bethesda)">
        <title>Genome assembly of Hibiscus sabdariffa L. provides insights into metabolisms of medicinal natural products.</title>
        <authorList>
            <person name="Kim T."/>
        </authorList>
    </citation>
    <scope>NUCLEOTIDE SEQUENCE [LARGE SCALE GENOMIC DNA]</scope>
    <source>
        <strain evidence="2">TK-2024</strain>
        <tissue evidence="2">Old leaves</tissue>
    </source>
</reference>
<keyword evidence="3" id="KW-1185">Reference proteome</keyword>
<feature type="region of interest" description="Disordered" evidence="1">
    <location>
        <begin position="59"/>
        <end position="93"/>
    </location>
</feature>
<name>A0ABR2DAL5_9ROSI</name>
<accession>A0ABR2DAL5</accession>
<protein>
    <submittedName>
        <fullName evidence="2">Uncharacterized protein</fullName>
    </submittedName>
</protein>
<sequence length="93" mass="10347">MAKQALSDALSPEKPRGYASSTDNIAKLLKKWMRNPNPSRPGENIRCIEMSEIFEPLDCSNSDLSQSPDQASLFQDESKPDVNEVGHLSLLEK</sequence>
<feature type="compositionally biased region" description="Basic and acidic residues" evidence="1">
    <location>
        <begin position="76"/>
        <end position="93"/>
    </location>
</feature>